<proteinExistence type="predicted"/>
<dbReference type="EMBL" id="CAEZYW010000003">
    <property type="protein sequence ID" value="CAB4728673.1"/>
    <property type="molecule type" value="Genomic_DNA"/>
</dbReference>
<protein>
    <submittedName>
        <fullName evidence="3">Unannotated protein</fullName>
    </submittedName>
</protein>
<feature type="region of interest" description="Disordered" evidence="1">
    <location>
        <begin position="153"/>
        <end position="184"/>
    </location>
</feature>
<feature type="compositionally biased region" description="Basic and acidic residues" evidence="1">
    <location>
        <begin position="1"/>
        <end position="11"/>
    </location>
</feature>
<gene>
    <name evidence="3" type="ORF">UFOPK2786_00040</name>
</gene>
<keyword evidence="2" id="KW-0812">Transmembrane</keyword>
<feature type="transmembrane region" description="Helical" evidence="2">
    <location>
        <begin position="50"/>
        <end position="69"/>
    </location>
</feature>
<evidence type="ECO:0000256" key="1">
    <source>
        <dbReference type="SAM" id="MobiDB-lite"/>
    </source>
</evidence>
<feature type="region of interest" description="Disordered" evidence="1">
    <location>
        <begin position="1"/>
        <end position="28"/>
    </location>
</feature>
<reference evidence="3" key="1">
    <citation type="submission" date="2020-05" db="EMBL/GenBank/DDBJ databases">
        <authorList>
            <person name="Chiriac C."/>
            <person name="Salcher M."/>
            <person name="Ghai R."/>
            <person name="Kavagutti S V."/>
        </authorList>
    </citation>
    <scope>NUCLEOTIDE SEQUENCE</scope>
</reference>
<keyword evidence="2" id="KW-1133">Transmembrane helix</keyword>
<organism evidence="3">
    <name type="scientific">freshwater metagenome</name>
    <dbReference type="NCBI Taxonomy" id="449393"/>
    <lineage>
        <taxon>unclassified sequences</taxon>
        <taxon>metagenomes</taxon>
        <taxon>ecological metagenomes</taxon>
    </lineage>
</organism>
<keyword evidence="2" id="KW-0472">Membrane</keyword>
<dbReference type="AlphaFoldDB" id="A0A6J6S1Q2"/>
<sequence>MSVTALDDRRPLPRSSSTEYATRGARARKGQEPALRVVAPPRAERASRGVFVLIVIALLAGGFLTNLLINTSMAQGAFRIGDLQQEATRLTEAQAVLREQVAALSAPTVLEAKARALGMVPTDSPVFLSVPDGRVIGQPAPAAADVIVMKKDAKKKKKKNAGSANATAAGEEPSSEVPAPEVTR</sequence>
<evidence type="ECO:0000256" key="2">
    <source>
        <dbReference type="SAM" id="Phobius"/>
    </source>
</evidence>
<evidence type="ECO:0000313" key="3">
    <source>
        <dbReference type="EMBL" id="CAB4728673.1"/>
    </source>
</evidence>
<feature type="compositionally biased region" description="Low complexity" evidence="1">
    <location>
        <begin position="161"/>
        <end position="184"/>
    </location>
</feature>
<name>A0A6J6S1Q2_9ZZZZ</name>
<accession>A0A6J6S1Q2</accession>